<dbReference type="Gene3D" id="2.60.210.10">
    <property type="entry name" value="Apoptosis, Tumor Necrosis Factor Receptor Associated Protein 2, Chain A"/>
    <property type="match status" value="1"/>
</dbReference>
<dbReference type="InterPro" id="IPR008974">
    <property type="entry name" value="TRAF-like"/>
</dbReference>
<dbReference type="SUPFAM" id="SSF49599">
    <property type="entry name" value="TRAF domain-like"/>
    <property type="match status" value="1"/>
</dbReference>
<dbReference type="EMBL" id="CANHGI010000001">
    <property type="protein sequence ID" value="CAI5439818.1"/>
    <property type="molecule type" value="Genomic_DNA"/>
</dbReference>
<reference evidence="3" key="1">
    <citation type="submission" date="2022-11" db="EMBL/GenBank/DDBJ databases">
        <authorList>
            <person name="Kikuchi T."/>
        </authorList>
    </citation>
    <scope>NUCLEOTIDE SEQUENCE</scope>
    <source>
        <strain evidence="3">PS1010</strain>
    </source>
</reference>
<dbReference type="InterPro" id="IPR002083">
    <property type="entry name" value="MATH/TRAF_dom"/>
</dbReference>
<dbReference type="InterPro" id="IPR000210">
    <property type="entry name" value="BTB/POZ_dom"/>
</dbReference>
<accession>A0A9P1I7A8</accession>
<keyword evidence="4" id="KW-1185">Reference proteome</keyword>
<feature type="domain" description="MATH" evidence="2">
    <location>
        <begin position="1"/>
        <end position="127"/>
    </location>
</feature>
<dbReference type="OrthoDB" id="409824at2759"/>
<evidence type="ECO:0000259" key="1">
    <source>
        <dbReference type="PROSITE" id="PS50097"/>
    </source>
</evidence>
<dbReference type="SUPFAM" id="SSF54695">
    <property type="entry name" value="POZ domain"/>
    <property type="match status" value="1"/>
</dbReference>
<dbReference type="Proteomes" id="UP001152747">
    <property type="component" value="Unassembled WGS sequence"/>
</dbReference>
<dbReference type="PROSITE" id="PS50097">
    <property type="entry name" value="BTB"/>
    <property type="match status" value="1"/>
</dbReference>
<dbReference type="InterPro" id="IPR011333">
    <property type="entry name" value="SKP1/BTB/POZ_sf"/>
</dbReference>
<sequence length="336" mass="38933">MPQKIRGIISMNFVYPYKSKNVSETKMIGNLPWYISHNFQTISGQDYLSIYLSCKNSSHLWSCNAQVEIRLLPREQKPGLVKTFEHVYNAKLKGYGFRQFVAKSELQPMVVSSGTYETHTIEVSIVLSNVRGVLNVQSIDFSEDQGEHNYFSDDHLSNITFIFKENEVTQKLYANKTYLALHSPVFRAMFSSNFTEQNAEQIVLADNFDEFHELLHVIYPTRKSITEENVESLIRLADKYRIAQVMLECERFLIESQKVGVVRKLIISDDLGLAKLQDYVLQNLVQIEQLTALRETEDYEKLSEATFPTPNSTGKWDLLYFSYCILVSWRQLIECL</sequence>
<dbReference type="PANTHER" id="PTHR47022:SF1">
    <property type="entry name" value="BTB AND MATH DOMAIN-CONTAINING PROTEIN 36-RELATED"/>
    <property type="match status" value="1"/>
</dbReference>
<evidence type="ECO:0000313" key="3">
    <source>
        <dbReference type="EMBL" id="CAI5439818.1"/>
    </source>
</evidence>
<dbReference type="PANTHER" id="PTHR47022">
    <property type="entry name" value="BTB AND MATH DOMAIN-CONTAINING PROTEIN 36-RELATED"/>
    <property type="match status" value="1"/>
</dbReference>
<dbReference type="SMART" id="SM00225">
    <property type="entry name" value="BTB"/>
    <property type="match status" value="1"/>
</dbReference>
<gene>
    <name evidence="3" type="ORF">CAMP_LOCUS2455</name>
</gene>
<dbReference type="Pfam" id="PF00917">
    <property type="entry name" value="MATH"/>
    <property type="match status" value="1"/>
</dbReference>
<dbReference type="CDD" id="cd18186">
    <property type="entry name" value="BTB_POZ_ZBTB_KLHL-like"/>
    <property type="match status" value="1"/>
</dbReference>
<feature type="domain" description="BTB" evidence="1">
    <location>
        <begin position="157"/>
        <end position="227"/>
    </location>
</feature>
<evidence type="ECO:0000313" key="4">
    <source>
        <dbReference type="Proteomes" id="UP001152747"/>
    </source>
</evidence>
<evidence type="ECO:0000259" key="2">
    <source>
        <dbReference type="PROSITE" id="PS50144"/>
    </source>
</evidence>
<proteinExistence type="predicted"/>
<dbReference type="PROSITE" id="PS50144">
    <property type="entry name" value="MATH"/>
    <property type="match status" value="1"/>
</dbReference>
<dbReference type="Gene3D" id="3.30.710.10">
    <property type="entry name" value="Potassium Channel Kv1.1, Chain A"/>
    <property type="match status" value="1"/>
</dbReference>
<comment type="caution">
    <text evidence="3">The sequence shown here is derived from an EMBL/GenBank/DDBJ whole genome shotgun (WGS) entry which is preliminary data.</text>
</comment>
<name>A0A9P1I7A8_9PELO</name>
<organism evidence="3 4">
    <name type="scientific">Caenorhabditis angaria</name>
    <dbReference type="NCBI Taxonomy" id="860376"/>
    <lineage>
        <taxon>Eukaryota</taxon>
        <taxon>Metazoa</taxon>
        <taxon>Ecdysozoa</taxon>
        <taxon>Nematoda</taxon>
        <taxon>Chromadorea</taxon>
        <taxon>Rhabditida</taxon>
        <taxon>Rhabditina</taxon>
        <taxon>Rhabditomorpha</taxon>
        <taxon>Rhabditoidea</taxon>
        <taxon>Rhabditidae</taxon>
        <taxon>Peloderinae</taxon>
        <taxon>Caenorhabditis</taxon>
    </lineage>
</organism>
<evidence type="ECO:0008006" key="5">
    <source>
        <dbReference type="Google" id="ProtNLM"/>
    </source>
</evidence>
<protein>
    <recommendedName>
        <fullName evidence="5">BTB domain-containing protein</fullName>
    </recommendedName>
</protein>
<dbReference type="Pfam" id="PF00651">
    <property type="entry name" value="BTB"/>
    <property type="match status" value="1"/>
</dbReference>
<dbReference type="CDD" id="cd00121">
    <property type="entry name" value="MATH"/>
    <property type="match status" value="1"/>
</dbReference>
<dbReference type="AlphaFoldDB" id="A0A9P1I7A8"/>